<feature type="region of interest" description="Disordered" evidence="1">
    <location>
        <begin position="983"/>
        <end position="1055"/>
    </location>
</feature>
<dbReference type="OrthoDB" id="678085at2759"/>
<accession>A0A2R6QZ26</accession>
<reference evidence="3" key="2">
    <citation type="journal article" date="2018" name="BMC Genomics">
        <title>A manually annotated Actinidia chinensis var. chinensis (kiwifruit) genome highlights the challenges associated with draft genomes and gene prediction in plants.</title>
        <authorList>
            <person name="Pilkington S.M."/>
            <person name="Crowhurst R."/>
            <person name="Hilario E."/>
            <person name="Nardozza S."/>
            <person name="Fraser L."/>
            <person name="Peng Y."/>
            <person name="Gunaseelan K."/>
            <person name="Simpson R."/>
            <person name="Tahir J."/>
            <person name="Deroles S.C."/>
            <person name="Templeton K."/>
            <person name="Luo Z."/>
            <person name="Davy M."/>
            <person name="Cheng C."/>
            <person name="McNeilage M."/>
            <person name="Scaglione D."/>
            <person name="Liu Y."/>
            <person name="Zhang Q."/>
            <person name="Datson P."/>
            <person name="De Silva N."/>
            <person name="Gardiner S.E."/>
            <person name="Bassett H."/>
            <person name="Chagne D."/>
            <person name="McCallum J."/>
            <person name="Dzierzon H."/>
            <person name="Deng C."/>
            <person name="Wang Y.Y."/>
            <person name="Barron L."/>
            <person name="Manako K."/>
            <person name="Bowen J."/>
            <person name="Foster T.M."/>
            <person name="Erridge Z.A."/>
            <person name="Tiffin H."/>
            <person name="Waite C.N."/>
            <person name="Davies K.M."/>
            <person name="Grierson E.P."/>
            <person name="Laing W.A."/>
            <person name="Kirk R."/>
            <person name="Chen X."/>
            <person name="Wood M."/>
            <person name="Montefiori M."/>
            <person name="Brummell D.A."/>
            <person name="Schwinn K.E."/>
            <person name="Catanach A."/>
            <person name="Fullerton C."/>
            <person name="Li D."/>
            <person name="Meiyalaghan S."/>
            <person name="Nieuwenhuizen N."/>
            <person name="Read N."/>
            <person name="Prakash R."/>
            <person name="Hunter D."/>
            <person name="Zhang H."/>
            <person name="McKenzie M."/>
            <person name="Knabel M."/>
            <person name="Harris A."/>
            <person name="Allan A.C."/>
            <person name="Gleave A."/>
            <person name="Chen A."/>
            <person name="Janssen B.J."/>
            <person name="Plunkett B."/>
            <person name="Ampomah-Dwamena C."/>
            <person name="Voogd C."/>
            <person name="Leif D."/>
            <person name="Lafferty D."/>
            <person name="Souleyre E.J.F."/>
            <person name="Varkonyi-Gasic E."/>
            <person name="Gambi F."/>
            <person name="Hanley J."/>
            <person name="Yao J.L."/>
            <person name="Cheung J."/>
            <person name="David K.M."/>
            <person name="Warren B."/>
            <person name="Marsh K."/>
            <person name="Snowden K.C."/>
            <person name="Lin-Wang K."/>
            <person name="Brian L."/>
            <person name="Martinez-Sanchez M."/>
            <person name="Wang M."/>
            <person name="Ileperuma N."/>
            <person name="Macnee N."/>
            <person name="Campin R."/>
            <person name="McAtee P."/>
            <person name="Drummond R.S.M."/>
            <person name="Espley R.V."/>
            <person name="Ireland H.S."/>
            <person name="Wu R."/>
            <person name="Atkinson R.G."/>
            <person name="Karunairetnam S."/>
            <person name="Bulley S."/>
            <person name="Chunkath S."/>
            <person name="Hanley Z."/>
            <person name="Storey R."/>
            <person name="Thrimawithana A.H."/>
            <person name="Thomson S."/>
            <person name="David C."/>
            <person name="Testolin R."/>
            <person name="Huang H."/>
            <person name="Hellens R.P."/>
            <person name="Schaffer R.J."/>
        </authorList>
    </citation>
    <scope>NUCLEOTIDE SEQUENCE [LARGE SCALE GENOMIC DNA]</scope>
    <source>
        <strain evidence="3">cv. Red5</strain>
    </source>
</reference>
<dbReference type="STRING" id="1590841.A0A2R6QZ26"/>
<dbReference type="PANTHER" id="PTHR36892">
    <property type="entry name" value="OS01G0201800 PROTEIN"/>
    <property type="match status" value="1"/>
</dbReference>
<dbReference type="EMBL" id="NKQK01000011">
    <property type="protein sequence ID" value="PSS17648.1"/>
    <property type="molecule type" value="Genomic_DNA"/>
</dbReference>
<evidence type="ECO:0000313" key="3">
    <source>
        <dbReference type="Proteomes" id="UP000241394"/>
    </source>
</evidence>
<dbReference type="OMA" id="HYNDEEP"/>
<feature type="compositionally biased region" description="Polar residues" evidence="1">
    <location>
        <begin position="1027"/>
        <end position="1037"/>
    </location>
</feature>
<comment type="caution">
    <text evidence="2">The sequence shown here is derived from an EMBL/GenBank/DDBJ whole genome shotgun (WGS) entry which is preliminary data.</text>
</comment>
<dbReference type="Proteomes" id="UP000241394">
    <property type="component" value="Chromosome LG11"/>
</dbReference>
<feature type="region of interest" description="Disordered" evidence="1">
    <location>
        <begin position="147"/>
        <end position="186"/>
    </location>
</feature>
<protein>
    <submittedName>
        <fullName evidence="2">Inter-alpha-trypsin inhibitor heavy chain like</fullName>
    </submittedName>
</protein>
<evidence type="ECO:0000256" key="1">
    <source>
        <dbReference type="SAM" id="MobiDB-lite"/>
    </source>
</evidence>
<evidence type="ECO:0000313" key="2">
    <source>
        <dbReference type="EMBL" id="PSS17648.1"/>
    </source>
</evidence>
<feature type="region of interest" description="Disordered" evidence="1">
    <location>
        <begin position="1101"/>
        <end position="1143"/>
    </location>
</feature>
<sequence length="1143" mass="128285">MRDVDVAKSWPFSAASDDEIRTSLPPITVKKFRWWSDELELLGRSEERSKICDQNIEQEEIEVNLELSETVLGDKLVQSREIKVKKSSRTPKKRSIVEIFAVAPQVERADEDEEEGSSEENEAHNSKVLALADVVCDLESKEKMKKMMNTKKKPKLKDETMRKLKKQKRMSKVKKNVQKKEKPHNPKLQRRFILTSKLNSSLCSEGLGKDILNATSIRKKKTTAKCLATKKKNKLVQTSKLIKHKKAVFPVRGILKNHKKGFSLEHSTVSNSQIANLVNQFVVQQPDRHVRFSDEDEILEHSKLHNVCSLTSSAIPVSSGKDYALERGKDLATPEVNGSDEDVSMRTEREIEVRPASEKQSSDTCFLDIPNFLRPHVVGQEQLSDRPVTVNQVGLHSENLQTFKQGFRDASHGPLFDHTPNFISLLKEGYNPGLNAQVGPDISRVSHPSDRLIESQSNPYFSMNENVNGKFSCPSQNTVNFGSHSVQYQPLVHFSPKELMRSICSFPDWNQRAVIGEGRRMDEGFCGLPLNSQGELIQLSSSGKGALNQLTRPTSILTGSSRNSAVHNTLKNSTVDLSKFKDKNCYGGAPAKDQLNTFPDWNCAKEFPNLPVCSTSGISRIQGTGRTDVHCLYSVGENNRSVYRLESDLELMNISHHGQKQYNNVQNQIREGKGPPTMRLMGKEFTVSRSSNDLLSFEDGKVWTDKQIIAEHRPANAAIDSSSLERRFQQDFIVRPDSDKQAFEDIACLSETQINQSLQGRPLLVKPPGSGFPHPHLNCKPDAGYRNLYPVTNGNRFPKLRPYLHSAAAASPPFSTQTPLFQDEFVFGYESLKPTSQIPKFASSPRGNTSSNPVELQNMQKLPHATKSAFEFPFLRPDCGEHVQPSWFQSSSKSLPPWLLTATQQKETPLRLSQSYSDVAGRHHPRPMYHPLQHPPQASYPYNPAYFHSTVQNSLGPASFPRPPLMPLCREFIPTSSINKLHGERMKFRERPAPRVISKESDQGKKTRKRPAAKSSGSQKPIKMPNLTVQEDSNSEPSPRANGSALELESIRDKESSVECRQTEIQTHGMRVSPVIDTLNVDEIARSGPIRLSAGAKHIIKPSSNMNDQDNSRPTHSTIPFDASPSSVRVSESEKRTAQIYRF</sequence>
<dbReference type="AlphaFoldDB" id="A0A2R6QZ26"/>
<organism evidence="2 3">
    <name type="scientific">Actinidia chinensis var. chinensis</name>
    <name type="common">Chinese soft-hair kiwi</name>
    <dbReference type="NCBI Taxonomy" id="1590841"/>
    <lineage>
        <taxon>Eukaryota</taxon>
        <taxon>Viridiplantae</taxon>
        <taxon>Streptophyta</taxon>
        <taxon>Embryophyta</taxon>
        <taxon>Tracheophyta</taxon>
        <taxon>Spermatophyta</taxon>
        <taxon>Magnoliopsida</taxon>
        <taxon>eudicotyledons</taxon>
        <taxon>Gunneridae</taxon>
        <taxon>Pentapetalae</taxon>
        <taxon>asterids</taxon>
        <taxon>Ericales</taxon>
        <taxon>Actinidiaceae</taxon>
        <taxon>Actinidia</taxon>
    </lineage>
</organism>
<feature type="compositionally biased region" description="Basic and acidic residues" evidence="1">
    <location>
        <begin position="983"/>
        <end position="1005"/>
    </location>
</feature>
<dbReference type="InParanoid" id="A0A2R6QZ26"/>
<feature type="compositionally biased region" description="Basic residues" evidence="1">
    <location>
        <begin position="163"/>
        <end position="177"/>
    </location>
</feature>
<name>A0A2R6QZ26_ACTCC</name>
<reference evidence="2 3" key="1">
    <citation type="submission" date="2017-07" db="EMBL/GenBank/DDBJ databases">
        <title>An improved, manually edited Actinidia chinensis var. chinensis (kiwifruit) genome highlights the challenges associated with draft genomes and gene prediction in plants.</title>
        <authorList>
            <person name="Pilkington S."/>
            <person name="Crowhurst R."/>
            <person name="Hilario E."/>
            <person name="Nardozza S."/>
            <person name="Fraser L."/>
            <person name="Peng Y."/>
            <person name="Gunaseelan K."/>
            <person name="Simpson R."/>
            <person name="Tahir J."/>
            <person name="Deroles S."/>
            <person name="Templeton K."/>
            <person name="Luo Z."/>
            <person name="Davy M."/>
            <person name="Cheng C."/>
            <person name="Mcneilage M."/>
            <person name="Scaglione D."/>
            <person name="Liu Y."/>
            <person name="Zhang Q."/>
            <person name="Datson P."/>
            <person name="De Silva N."/>
            <person name="Gardiner S."/>
            <person name="Bassett H."/>
            <person name="Chagne D."/>
            <person name="Mccallum J."/>
            <person name="Dzierzon H."/>
            <person name="Deng C."/>
            <person name="Wang Y.-Y."/>
            <person name="Barron N."/>
            <person name="Manako K."/>
            <person name="Bowen J."/>
            <person name="Foster T."/>
            <person name="Erridge Z."/>
            <person name="Tiffin H."/>
            <person name="Waite C."/>
            <person name="Davies K."/>
            <person name="Grierson E."/>
            <person name="Laing W."/>
            <person name="Kirk R."/>
            <person name="Chen X."/>
            <person name="Wood M."/>
            <person name="Montefiori M."/>
            <person name="Brummell D."/>
            <person name="Schwinn K."/>
            <person name="Catanach A."/>
            <person name="Fullerton C."/>
            <person name="Li D."/>
            <person name="Meiyalaghan S."/>
            <person name="Nieuwenhuizen N."/>
            <person name="Read N."/>
            <person name="Prakash R."/>
            <person name="Hunter D."/>
            <person name="Zhang H."/>
            <person name="Mckenzie M."/>
            <person name="Knabel M."/>
            <person name="Harris A."/>
            <person name="Allan A."/>
            <person name="Chen A."/>
            <person name="Janssen B."/>
            <person name="Plunkett B."/>
            <person name="Dwamena C."/>
            <person name="Voogd C."/>
            <person name="Leif D."/>
            <person name="Lafferty D."/>
            <person name="Souleyre E."/>
            <person name="Varkonyi-Gasic E."/>
            <person name="Gambi F."/>
            <person name="Hanley J."/>
            <person name="Yao J.-L."/>
            <person name="Cheung J."/>
            <person name="David K."/>
            <person name="Warren B."/>
            <person name="Marsh K."/>
            <person name="Snowden K."/>
            <person name="Lin-Wang K."/>
            <person name="Brian L."/>
            <person name="Martinez-Sanchez M."/>
            <person name="Wang M."/>
            <person name="Ileperuma N."/>
            <person name="Macnee N."/>
            <person name="Campin R."/>
            <person name="Mcatee P."/>
            <person name="Drummond R."/>
            <person name="Espley R."/>
            <person name="Ireland H."/>
            <person name="Wu R."/>
            <person name="Atkinson R."/>
            <person name="Karunairetnam S."/>
            <person name="Bulley S."/>
            <person name="Chunkath S."/>
            <person name="Hanley Z."/>
            <person name="Storey R."/>
            <person name="Thrimawithana A."/>
            <person name="Thomson S."/>
            <person name="David C."/>
            <person name="Testolin R."/>
        </authorList>
    </citation>
    <scope>NUCLEOTIDE SEQUENCE [LARGE SCALE GENOMIC DNA]</scope>
    <source>
        <strain evidence="3">cv. Red5</strain>
        <tissue evidence="2">Young leaf</tissue>
    </source>
</reference>
<keyword evidence="3" id="KW-1185">Reference proteome</keyword>
<feature type="compositionally biased region" description="Polar residues" evidence="1">
    <location>
        <begin position="1102"/>
        <end position="1130"/>
    </location>
</feature>
<gene>
    <name evidence="2" type="ORF">CEY00_Acc00034</name>
</gene>
<dbReference type="PANTHER" id="PTHR36892:SF1">
    <property type="entry name" value="OS05G0518200 PROTEIN"/>
    <property type="match status" value="1"/>
</dbReference>
<dbReference type="Gramene" id="PSS17648">
    <property type="protein sequence ID" value="PSS17648"/>
    <property type="gene ID" value="CEY00_Acc00034"/>
</dbReference>
<proteinExistence type="predicted"/>